<organism evidence="1 2">
    <name type="scientific">Paracoccus cavernae</name>
    <dbReference type="NCBI Taxonomy" id="1571207"/>
    <lineage>
        <taxon>Bacteria</taxon>
        <taxon>Pseudomonadati</taxon>
        <taxon>Pseudomonadota</taxon>
        <taxon>Alphaproteobacteria</taxon>
        <taxon>Rhodobacterales</taxon>
        <taxon>Paracoccaceae</taxon>
        <taxon>Paracoccus</taxon>
    </lineage>
</organism>
<dbReference type="Proteomes" id="UP001243846">
    <property type="component" value="Unassembled WGS sequence"/>
</dbReference>
<comment type="caution">
    <text evidence="1">The sequence shown here is derived from an EMBL/GenBank/DDBJ whole genome shotgun (WGS) entry which is preliminary data.</text>
</comment>
<evidence type="ECO:0000313" key="1">
    <source>
        <dbReference type="EMBL" id="MDN3713083.1"/>
    </source>
</evidence>
<proteinExistence type="predicted"/>
<sequence>MRWGVDEIWGVFVGLSAQRINGMVFMATTRTETSIATNGKEQKHLYADGEYGGAVVNHIRNLGFELITSFSHGHHVRSGKGADVFNFTNLGNVRNTVVGRFEDFDPTQDKIQINGVDLDFNNLPSNVRIVSYNGDHNDPGALPQQWLLIDTGAGHIFYALEGARVDMTGDGGRPGMMGIKSRIF</sequence>
<evidence type="ECO:0000313" key="2">
    <source>
        <dbReference type="Proteomes" id="UP001243846"/>
    </source>
</evidence>
<protein>
    <submittedName>
        <fullName evidence="1">Uncharacterized protein</fullName>
    </submittedName>
</protein>
<accession>A0ABT8D8H5</accession>
<name>A0ABT8D8H5_9RHOB</name>
<gene>
    <name evidence="1" type="ORF">QWZ10_17445</name>
</gene>
<keyword evidence="2" id="KW-1185">Reference proteome</keyword>
<dbReference type="EMBL" id="JAUFRC010000001">
    <property type="protein sequence ID" value="MDN3713083.1"/>
    <property type="molecule type" value="Genomic_DNA"/>
</dbReference>
<reference evidence="2" key="1">
    <citation type="journal article" date="2019" name="Int. J. Syst. Evol. Microbiol.">
        <title>The Global Catalogue of Microorganisms (GCM) 10K type strain sequencing project: providing services to taxonomists for standard genome sequencing and annotation.</title>
        <authorList>
            <consortium name="The Broad Institute Genomics Platform"/>
            <consortium name="The Broad Institute Genome Sequencing Center for Infectious Disease"/>
            <person name="Wu L."/>
            <person name="Ma J."/>
        </authorList>
    </citation>
    <scope>NUCLEOTIDE SEQUENCE [LARGE SCALE GENOMIC DNA]</scope>
    <source>
        <strain evidence="2">CECT 8482</strain>
    </source>
</reference>